<accession>A0A0K2ULY8</accession>
<proteinExistence type="predicted"/>
<organism evidence="1">
    <name type="scientific">Lepeophtheirus salmonis</name>
    <name type="common">Salmon louse</name>
    <name type="synonym">Caligus salmonis</name>
    <dbReference type="NCBI Taxonomy" id="72036"/>
    <lineage>
        <taxon>Eukaryota</taxon>
        <taxon>Metazoa</taxon>
        <taxon>Ecdysozoa</taxon>
        <taxon>Arthropoda</taxon>
        <taxon>Crustacea</taxon>
        <taxon>Multicrustacea</taxon>
        <taxon>Hexanauplia</taxon>
        <taxon>Copepoda</taxon>
        <taxon>Siphonostomatoida</taxon>
        <taxon>Caligidae</taxon>
        <taxon>Lepeophtheirus</taxon>
    </lineage>
</organism>
<sequence>MASHWLITKAKIMFGLNFMEFFKIIPSNNTFIGPYNDFVICKQIFNVFGHMRRIADCNYGCIFAWMRECCTYVFNNFNLKEGIILI</sequence>
<dbReference type="AlphaFoldDB" id="A0A0K2ULY8"/>
<reference evidence="1" key="1">
    <citation type="submission" date="2014-05" db="EMBL/GenBank/DDBJ databases">
        <authorList>
            <person name="Chronopoulou M."/>
        </authorList>
    </citation>
    <scope>NUCLEOTIDE SEQUENCE</scope>
    <source>
        <tissue evidence="1">Whole organism</tissue>
    </source>
</reference>
<name>A0A0K2ULY8_LEPSM</name>
<dbReference type="EMBL" id="HACA01021928">
    <property type="protein sequence ID" value="CDW39289.1"/>
    <property type="molecule type" value="Transcribed_RNA"/>
</dbReference>
<protein>
    <submittedName>
        <fullName evidence="1">Uncharacterized protein</fullName>
    </submittedName>
</protein>
<evidence type="ECO:0000313" key="1">
    <source>
        <dbReference type="EMBL" id="CDW39289.1"/>
    </source>
</evidence>